<evidence type="ECO:0000313" key="2">
    <source>
        <dbReference type="EMBL" id="KFC77424.1"/>
    </source>
</evidence>
<dbReference type="SMART" id="SM00530">
    <property type="entry name" value="HTH_XRE"/>
    <property type="match status" value="1"/>
</dbReference>
<organism evidence="2 3">
    <name type="scientific">Ewingella americana (strain ATCC 33852 / DSM 4580 / CCUG 14506 / JCM 5911 / LMG 7869 / NCTC 12157 / CDC 1468-78)</name>
    <dbReference type="NCBI Taxonomy" id="910964"/>
    <lineage>
        <taxon>Bacteria</taxon>
        <taxon>Pseudomonadati</taxon>
        <taxon>Pseudomonadota</taxon>
        <taxon>Gammaproteobacteria</taxon>
        <taxon>Enterobacterales</taxon>
        <taxon>Yersiniaceae</taxon>
        <taxon>Ewingella</taxon>
    </lineage>
</organism>
<dbReference type="InterPro" id="IPR010982">
    <property type="entry name" value="Lambda_DNA-bd_dom_sf"/>
</dbReference>
<accession>A0A085G129</accession>
<reference evidence="2 3" key="1">
    <citation type="submission" date="2014-05" db="EMBL/GenBank/DDBJ databases">
        <title>ATOL: Assembling a taxonomically balanced genome-scale reconstruction of the evolutionary history of the Enterobacteriaceae.</title>
        <authorList>
            <person name="Plunkett G.III."/>
            <person name="Neeno-Eckwall E.C."/>
            <person name="Glasner J.D."/>
            <person name="Perna N.T."/>
        </authorList>
    </citation>
    <scope>NUCLEOTIDE SEQUENCE [LARGE SCALE GENOMIC DNA]</scope>
    <source>
        <strain evidence="2 3">ATCC 33852</strain>
    </source>
</reference>
<dbReference type="InterPro" id="IPR001387">
    <property type="entry name" value="Cro/C1-type_HTH"/>
</dbReference>
<dbReference type="AlphaFoldDB" id="A0A085G129"/>
<evidence type="ECO:0000313" key="3">
    <source>
        <dbReference type="Proteomes" id="UP000028640"/>
    </source>
</evidence>
<dbReference type="SUPFAM" id="SSF47413">
    <property type="entry name" value="lambda repressor-like DNA-binding domains"/>
    <property type="match status" value="1"/>
</dbReference>
<dbReference type="SUPFAM" id="SSF51306">
    <property type="entry name" value="LexA/Signal peptidase"/>
    <property type="match status" value="1"/>
</dbReference>
<name>A0A085G129_EWIA3</name>
<dbReference type="Pfam" id="PF01381">
    <property type="entry name" value="HTH_3"/>
    <property type="match status" value="1"/>
</dbReference>
<dbReference type="InterPro" id="IPR036286">
    <property type="entry name" value="LexA/Signal_pep-like_sf"/>
</dbReference>
<protein>
    <submittedName>
        <fullName evidence="2">CI family repressor</fullName>
    </submittedName>
</protein>
<feature type="domain" description="HTH cro/C1-type" evidence="1">
    <location>
        <begin position="8"/>
        <end position="51"/>
    </location>
</feature>
<dbReference type="Gene3D" id="2.10.109.10">
    <property type="entry name" value="Umud Fragment, subunit A"/>
    <property type="match status" value="1"/>
</dbReference>
<dbReference type="PROSITE" id="PS50943">
    <property type="entry name" value="HTH_CROC1"/>
    <property type="match status" value="1"/>
</dbReference>
<dbReference type="STRING" id="910964.GEAM_4275"/>
<dbReference type="Gene3D" id="1.10.260.40">
    <property type="entry name" value="lambda repressor-like DNA-binding domains"/>
    <property type="match status" value="1"/>
</dbReference>
<keyword evidence="3" id="KW-1185">Reference proteome</keyword>
<evidence type="ECO:0000259" key="1">
    <source>
        <dbReference type="PROSITE" id="PS50943"/>
    </source>
</evidence>
<proteinExistence type="predicted"/>
<dbReference type="eggNOG" id="COG1396">
    <property type="taxonomic scope" value="Bacteria"/>
</dbReference>
<sequence>MQRNGVTSQSELARLSGVNQSIISKILTGKNETSKFSGKIAAALGISADWLINGSGSMEGNDTNLEKVDVSRLISVWNESGITDDVISWPDAMPDNFRAYVIRKNTGIDKVPAGAIALVDPSLRPGNEDLVIANIRGEISAYRFLDGGTEHGFLGVDNDRVPLFEVKDPSSIIGVIEQILIRKLR</sequence>
<dbReference type="Proteomes" id="UP000028640">
    <property type="component" value="Unassembled WGS sequence"/>
</dbReference>
<comment type="caution">
    <text evidence="2">The sequence shown here is derived from an EMBL/GenBank/DDBJ whole genome shotgun (WGS) entry which is preliminary data.</text>
</comment>
<gene>
    <name evidence="2" type="ORF">GEAM_4275</name>
</gene>
<dbReference type="EMBL" id="JMPJ01000075">
    <property type="protein sequence ID" value="KFC77424.1"/>
    <property type="molecule type" value="Genomic_DNA"/>
</dbReference>
<dbReference type="GO" id="GO:0003677">
    <property type="term" value="F:DNA binding"/>
    <property type="evidence" value="ECO:0007669"/>
    <property type="project" value="InterPro"/>
</dbReference>
<dbReference type="CDD" id="cd00093">
    <property type="entry name" value="HTH_XRE"/>
    <property type="match status" value="1"/>
</dbReference>